<evidence type="ECO:0000259" key="1">
    <source>
        <dbReference type="Pfam" id="PF18480"/>
    </source>
</evidence>
<evidence type="ECO:0000313" key="2">
    <source>
        <dbReference type="EMBL" id="GAA0720604.1"/>
    </source>
</evidence>
<accession>A0ABP3U1V5</accession>
<reference evidence="3" key="1">
    <citation type="journal article" date="2019" name="Int. J. Syst. Evol. Microbiol.">
        <title>The Global Catalogue of Microorganisms (GCM) 10K type strain sequencing project: providing services to taxonomists for standard genome sequencing and annotation.</title>
        <authorList>
            <consortium name="The Broad Institute Genomics Platform"/>
            <consortium name="The Broad Institute Genome Sequencing Center for Infectious Disease"/>
            <person name="Wu L."/>
            <person name="Ma J."/>
        </authorList>
    </citation>
    <scope>NUCLEOTIDE SEQUENCE [LARGE SCALE GENOMIC DNA]</scope>
    <source>
        <strain evidence="3">JCM 15421</strain>
    </source>
</reference>
<dbReference type="InterPro" id="IPR041049">
    <property type="entry name" value="DUF5615"/>
</dbReference>
<proteinExistence type="predicted"/>
<feature type="domain" description="DUF5615" evidence="1">
    <location>
        <begin position="4"/>
        <end position="98"/>
    </location>
</feature>
<name>A0ABP3U1V5_9GAMM</name>
<organism evidence="2 3">
    <name type="scientific">Dokdonella soli</name>
    <dbReference type="NCBI Taxonomy" id="529810"/>
    <lineage>
        <taxon>Bacteria</taxon>
        <taxon>Pseudomonadati</taxon>
        <taxon>Pseudomonadota</taxon>
        <taxon>Gammaproteobacteria</taxon>
        <taxon>Lysobacterales</taxon>
        <taxon>Rhodanobacteraceae</taxon>
        <taxon>Dokdonella</taxon>
    </lineage>
</organism>
<gene>
    <name evidence="2" type="ORF">GCM10009105_30180</name>
</gene>
<dbReference type="RefSeq" id="WP_343792605.1">
    <property type="nucleotide sequence ID" value="NZ_BAAAEU010000024.1"/>
</dbReference>
<dbReference type="EMBL" id="BAAAEU010000024">
    <property type="protein sequence ID" value="GAA0720604.1"/>
    <property type="molecule type" value="Genomic_DNA"/>
</dbReference>
<dbReference type="Pfam" id="PF18480">
    <property type="entry name" value="DUF5615"/>
    <property type="match status" value="1"/>
</dbReference>
<evidence type="ECO:0000313" key="3">
    <source>
        <dbReference type="Proteomes" id="UP001501523"/>
    </source>
</evidence>
<sequence>MPARLLADENIARLTVLDLRRRGFDVAAVAELFPSATDREVLALAREQGRWLVTYDRDYGDLIFRQGSAAPWGVLYLRLVPTRPDEPAEMIAAILDRFGDQRLFVAVGRRAGIRVRPLPPDHVG</sequence>
<protein>
    <recommendedName>
        <fullName evidence="1">DUF5615 domain-containing protein</fullName>
    </recommendedName>
</protein>
<keyword evidence="3" id="KW-1185">Reference proteome</keyword>
<dbReference type="Proteomes" id="UP001501523">
    <property type="component" value="Unassembled WGS sequence"/>
</dbReference>
<comment type="caution">
    <text evidence="2">The sequence shown here is derived from an EMBL/GenBank/DDBJ whole genome shotgun (WGS) entry which is preliminary data.</text>
</comment>